<feature type="transmembrane region" description="Helical" evidence="9">
    <location>
        <begin position="386"/>
        <end position="404"/>
    </location>
</feature>
<sequence>MNLKWKYILIAVITILGILGVKFLPLHKGLDLQGGMHLILQVKADEAIKADRDRIMDALKEIAKKSDITIDTAEPEEQTSIKVKLADIKQENDFRKFIKAELPAWNLESNPVPGTFVIKMLASEENAIKDQSISQAIEILRNRVDEFGLTEPLVQRQGLRGDKAIIELPGVDDPARVKKILKETALLEFRIVLDFDMSRDSLIARYQGKLPEDSEILLAEPIKTSPEQAQDQQKEAGYYLVKKSSPISGKDLRNARRGTDNYGLPQVDFEIKRDSTNTFGKFTSENVGQRMAIVLDKKVMSAPNIQDAIYNAGRITGNFTPQEAEDLALVLRTGALPASMEILEERTVGPSLGKDSINRGFFASLLGTILILAFMTFYYRLAGINAIVALSLNILIIFAVLAYFEATLTLPGIAGIALTIGMAVDANILIFERIKEELALGKTVRSSIESGFSRAFTTIIDTNLTTILAAIFLYMFGTGPVRGFALTLTIGLLANMFTAVFVSRVIFDTFVRERKTLTLSI</sequence>
<evidence type="ECO:0000259" key="11">
    <source>
        <dbReference type="Pfam" id="PF21760"/>
    </source>
</evidence>
<evidence type="ECO:0000313" key="14">
    <source>
        <dbReference type="Proteomes" id="UP000178943"/>
    </source>
</evidence>
<evidence type="ECO:0000256" key="5">
    <source>
        <dbReference type="ARBA" id="ARBA00022927"/>
    </source>
</evidence>
<dbReference type="GO" id="GO:0015450">
    <property type="term" value="F:protein-transporting ATPase activity"/>
    <property type="evidence" value="ECO:0007669"/>
    <property type="project" value="InterPro"/>
</dbReference>
<name>A0A1F5VKW6_9BACT</name>
<dbReference type="Gene3D" id="1.20.1640.10">
    <property type="entry name" value="Multidrug efflux transporter AcrB transmembrane domain"/>
    <property type="match status" value="1"/>
</dbReference>
<dbReference type="Pfam" id="PF21760">
    <property type="entry name" value="SecD_1st"/>
    <property type="match status" value="1"/>
</dbReference>
<dbReference type="Pfam" id="PF22599">
    <property type="entry name" value="SecDF_P1_head"/>
    <property type="match status" value="1"/>
</dbReference>
<comment type="function">
    <text evidence="9">Part of the Sec protein translocase complex. Interacts with the SecYEG preprotein conducting channel. SecDF uses the proton motive force (PMF) to complete protein translocation after the ATP-dependent function of SecA.</text>
</comment>
<feature type="transmembrane region" description="Helical" evidence="9">
    <location>
        <begin position="452"/>
        <end position="477"/>
    </location>
</feature>
<comment type="subunit">
    <text evidence="9">Forms a complex with SecF. Part of the essential Sec protein translocation apparatus which comprises SecA, SecYEG and auxiliary proteins SecDF. Other proteins may also be involved.</text>
</comment>
<feature type="transmembrane region" description="Helical" evidence="9">
    <location>
        <begin position="410"/>
        <end position="431"/>
    </location>
</feature>
<feature type="transmembrane region" description="Helical" evidence="9">
    <location>
        <begin position="360"/>
        <end position="379"/>
    </location>
</feature>
<dbReference type="InterPro" id="IPR005791">
    <property type="entry name" value="SecD"/>
</dbReference>
<dbReference type="SUPFAM" id="SSF82866">
    <property type="entry name" value="Multidrug efflux transporter AcrB transmembrane domain"/>
    <property type="match status" value="1"/>
</dbReference>
<evidence type="ECO:0000256" key="2">
    <source>
        <dbReference type="ARBA" id="ARBA00022448"/>
    </source>
</evidence>
<organism evidence="13 14">
    <name type="scientific">Candidatus Fischerbacteria bacterium RBG_13_37_8</name>
    <dbReference type="NCBI Taxonomy" id="1817863"/>
    <lineage>
        <taxon>Bacteria</taxon>
        <taxon>Candidatus Fischeribacteriota</taxon>
    </lineage>
</organism>
<evidence type="ECO:0000256" key="1">
    <source>
        <dbReference type="ARBA" id="ARBA00004651"/>
    </source>
</evidence>
<evidence type="ECO:0000256" key="6">
    <source>
        <dbReference type="ARBA" id="ARBA00022989"/>
    </source>
</evidence>
<dbReference type="EMBL" id="MFGW01000160">
    <property type="protein sequence ID" value="OGF63601.1"/>
    <property type="molecule type" value="Genomic_DNA"/>
</dbReference>
<dbReference type="AlphaFoldDB" id="A0A1F5VKW6"/>
<dbReference type="PRINTS" id="PR00702">
    <property type="entry name" value="ACRIFLAVINRP"/>
</dbReference>
<keyword evidence="3 9" id="KW-1003">Cell membrane</keyword>
<dbReference type="PANTHER" id="PTHR30081:SF1">
    <property type="entry name" value="PROTEIN TRANSLOCASE SUBUNIT SECD"/>
    <property type="match status" value="1"/>
</dbReference>
<keyword evidence="6 9" id="KW-1133">Transmembrane helix</keyword>
<dbReference type="InterPro" id="IPR055344">
    <property type="entry name" value="SecD_SecF_C_bact"/>
</dbReference>
<evidence type="ECO:0000259" key="12">
    <source>
        <dbReference type="Pfam" id="PF22599"/>
    </source>
</evidence>
<comment type="caution">
    <text evidence="13">The sequence shown here is derived from an EMBL/GenBank/DDBJ whole genome shotgun (WGS) entry which is preliminary data.</text>
</comment>
<reference evidence="13 14" key="1">
    <citation type="journal article" date="2016" name="Nat. Commun.">
        <title>Thousands of microbial genomes shed light on interconnected biogeochemical processes in an aquifer system.</title>
        <authorList>
            <person name="Anantharaman K."/>
            <person name="Brown C.T."/>
            <person name="Hug L.A."/>
            <person name="Sharon I."/>
            <person name="Castelle C.J."/>
            <person name="Probst A.J."/>
            <person name="Thomas B.C."/>
            <person name="Singh A."/>
            <person name="Wilkins M.J."/>
            <person name="Karaoz U."/>
            <person name="Brodie E.L."/>
            <person name="Williams K.H."/>
            <person name="Hubbard S.S."/>
            <person name="Banfield J.F."/>
        </authorList>
    </citation>
    <scope>NUCLEOTIDE SEQUENCE [LARGE SCALE GENOMIC DNA]</scope>
</reference>
<dbReference type="InterPro" id="IPR048631">
    <property type="entry name" value="SecD_1st"/>
</dbReference>
<dbReference type="InterPro" id="IPR001036">
    <property type="entry name" value="Acrflvin-R"/>
</dbReference>
<evidence type="ECO:0000256" key="7">
    <source>
        <dbReference type="ARBA" id="ARBA00023010"/>
    </source>
</evidence>
<evidence type="ECO:0000256" key="8">
    <source>
        <dbReference type="ARBA" id="ARBA00023136"/>
    </source>
</evidence>
<feature type="domain" description="SecDF P1 head subdomain" evidence="12">
    <location>
        <begin position="233"/>
        <end position="338"/>
    </location>
</feature>
<dbReference type="Proteomes" id="UP000178943">
    <property type="component" value="Unassembled WGS sequence"/>
</dbReference>
<evidence type="ECO:0000256" key="3">
    <source>
        <dbReference type="ARBA" id="ARBA00022475"/>
    </source>
</evidence>
<evidence type="ECO:0000256" key="9">
    <source>
        <dbReference type="HAMAP-Rule" id="MF_01463"/>
    </source>
</evidence>
<comment type="similarity">
    <text evidence="9">Belongs to the SecD/SecF family. SecD subfamily.</text>
</comment>
<proteinExistence type="inferred from homology"/>
<feature type="transmembrane region" description="Helical" evidence="9">
    <location>
        <begin position="7"/>
        <end position="26"/>
    </location>
</feature>
<dbReference type="GO" id="GO:0065002">
    <property type="term" value="P:intracellular protein transmembrane transport"/>
    <property type="evidence" value="ECO:0007669"/>
    <property type="project" value="UniProtKB-UniRule"/>
</dbReference>
<protein>
    <recommendedName>
        <fullName evidence="9">Protein translocase subunit SecD</fullName>
    </recommendedName>
</protein>
<dbReference type="GO" id="GO:0006605">
    <property type="term" value="P:protein targeting"/>
    <property type="evidence" value="ECO:0007669"/>
    <property type="project" value="UniProtKB-UniRule"/>
</dbReference>
<evidence type="ECO:0000259" key="10">
    <source>
        <dbReference type="Pfam" id="PF02355"/>
    </source>
</evidence>
<dbReference type="STRING" id="1817863.A2Y62_13365"/>
<evidence type="ECO:0000256" key="4">
    <source>
        <dbReference type="ARBA" id="ARBA00022692"/>
    </source>
</evidence>
<gene>
    <name evidence="9" type="primary">secD</name>
    <name evidence="13" type="ORF">A2Y62_13365</name>
</gene>
<dbReference type="HAMAP" id="MF_01463_B">
    <property type="entry name" value="SecD_B"/>
    <property type="match status" value="1"/>
</dbReference>
<accession>A0A1F5VKW6</accession>
<dbReference type="NCBIfam" id="TIGR00916">
    <property type="entry name" value="2A0604s01"/>
    <property type="match status" value="1"/>
</dbReference>
<dbReference type="GO" id="GO:0043952">
    <property type="term" value="P:protein transport by the Sec complex"/>
    <property type="evidence" value="ECO:0007669"/>
    <property type="project" value="UniProtKB-UniRule"/>
</dbReference>
<feature type="domain" description="Protein translocase subunit SecDF P1" evidence="11">
    <location>
        <begin position="133"/>
        <end position="192"/>
    </location>
</feature>
<dbReference type="Pfam" id="PF02355">
    <property type="entry name" value="SecD_SecF_C"/>
    <property type="match status" value="1"/>
</dbReference>
<keyword evidence="8 9" id="KW-0472">Membrane</keyword>
<dbReference type="InterPro" id="IPR022813">
    <property type="entry name" value="SecD/SecF_arch_bac"/>
</dbReference>
<keyword evidence="4 9" id="KW-0812">Transmembrane</keyword>
<dbReference type="InterPro" id="IPR054384">
    <property type="entry name" value="SecDF_P1_head"/>
</dbReference>
<dbReference type="PANTHER" id="PTHR30081">
    <property type="entry name" value="PROTEIN-EXPORT MEMBRANE PROTEIN SEC"/>
    <property type="match status" value="1"/>
</dbReference>
<feature type="domain" description="Protein export membrane protein SecD/SecF C-terminal" evidence="10">
    <location>
        <begin position="339"/>
        <end position="508"/>
    </location>
</feature>
<dbReference type="InterPro" id="IPR048634">
    <property type="entry name" value="SecD_SecF_C"/>
</dbReference>
<keyword evidence="5 9" id="KW-0653">Protein transport</keyword>
<dbReference type="FunFam" id="1.20.1640.10:FF:000004">
    <property type="entry name" value="Protein translocase subunit SecD"/>
    <property type="match status" value="1"/>
</dbReference>
<keyword evidence="7 9" id="KW-0811">Translocation</keyword>
<dbReference type="NCBIfam" id="TIGR01129">
    <property type="entry name" value="secD"/>
    <property type="match status" value="1"/>
</dbReference>
<dbReference type="Gene3D" id="3.30.70.3400">
    <property type="match status" value="2"/>
</dbReference>
<comment type="subcellular location">
    <subcellularLocation>
        <location evidence="1 9">Cell membrane</location>
        <topology evidence="1 9">Multi-pass membrane protein</topology>
    </subcellularLocation>
</comment>
<dbReference type="GO" id="GO:0005886">
    <property type="term" value="C:plasma membrane"/>
    <property type="evidence" value="ECO:0007669"/>
    <property type="project" value="UniProtKB-SubCell"/>
</dbReference>
<keyword evidence="2 9" id="KW-0813">Transport</keyword>
<evidence type="ECO:0000313" key="13">
    <source>
        <dbReference type="EMBL" id="OGF63601.1"/>
    </source>
</evidence>
<feature type="transmembrane region" description="Helical" evidence="9">
    <location>
        <begin position="483"/>
        <end position="507"/>
    </location>
</feature>
<dbReference type="Gene3D" id="3.30.1360.200">
    <property type="match status" value="1"/>
</dbReference>